<dbReference type="Pfam" id="PF10439">
    <property type="entry name" value="Bacteriocin_IIc"/>
    <property type="match status" value="1"/>
</dbReference>
<dbReference type="HOGENOM" id="CLU_2972141_0_0_10"/>
<proteinExistence type="predicted"/>
<evidence type="ECO:0000313" key="2">
    <source>
        <dbReference type="Proteomes" id="UP000004913"/>
    </source>
</evidence>
<dbReference type="NCBIfam" id="TIGR01847">
    <property type="entry name" value="bacteriocin_sig"/>
    <property type="match status" value="1"/>
</dbReference>
<evidence type="ECO:0000313" key="1">
    <source>
        <dbReference type="EMBL" id="EGK02978.1"/>
    </source>
</evidence>
<dbReference type="InterPro" id="IPR019493">
    <property type="entry name" value="Bacteriocin_IIb_lactacin-rel"/>
</dbReference>
<dbReference type="RefSeq" id="WP_006798743.1">
    <property type="nucleotide sequence ID" value="NZ_GL891980.1"/>
</dbReference>
<sequence length="58" mass="5998">MEKELTTLNETSEFKELTKEEMAAINGGYAIGDYLKDLYESAGAAVAAGAAAGAAAIR</sequence>
<protein>
    <recommendedName>
        <fullName evidence="3">Bacteriocin-type signal sequence</fullName>
    </recommendedName>
</protein>
<reference evidence="1 2" key="1">
    <citation type="submission" date="2011-04" db="EMBL/GenBank/DDBJ databases">
        <title>The Genome Sequence of Dysgonomonas gadei ATCC BAA-286.</title>
        <authorList>
            <consortium name="The Broad Institute Genome Sequencing Platform"/>
            <person name="Earl A."/>
            <person name="Ward D."/>
            <person name="Feldgarden M."/>
            <person name="Gevers D."/>
            <person name="Pudlo N."/>
            <person name="Martens E."/>
            <person name="Allen-Vercoe E."/>
            <person name="Young S.K."/>
            <person name="Zeng Q."/>
            <person name="Gargeya S."/>
            <person name="Fitzgerald M."/>
            <person name="Haas B."/>
            <person name="Abouelleil A."/>
            <person name="Alvarado L."/>
            <person name="Arachchi H.M."/>
            <person name="Berlin A."/>
            <person name="Brown A."/>
            <person name="Chapman S.B."/>
            <person name="Chen Z."/>
            <person name="Dunbar C."/>
            <person name="Freedman E."/>
            <person name="Gearin G."/>
            <person name="Gellesch M."/>
            <person name="Goldberg J."/>
            <person name="Griggs A."/>
            <person name="Gujja S."/>
            <person name="Heiman D."/>
            <person name="Howarth C."/>
            <person name="Larson L."/>
            <person name="Lui A."/>
            <person name="MacDonald P.J.P."/>
            <person name="Mehta T."/>
            <person name="Montmayeur A."/>
            <person name="Murphy C."/>
            <person name="Neiman D."/>
            <person name="Pearson M."/>
            <person name="Priest M."/>
            <person name="Roberts A."/>
            <person name="Saif S."/>
            <person name="Shea T."/>
            <person name="Shenoy N."/>
            <person name="Sisk P."/>
            <person name="Stolte C."/>
            <person name="Sykes S."/>
            <person name="Yandava C."/>
            <person name="Wortman J."/>
            <person name="Nusbaum C."/>
            <person name="Birren B."/>
        </authorList>
    </citation>
    <scope>NUCLEOTIDE SEQUENCE [LARGE SCALE GENOMIC DNA]</scope>
    <source>
        <strain evidence="1 2">ATCC BAA-286</strain>
    </source>
</reference>
<evidence type="ECO:0008006" key="3">
    <source>
        <dbReference type="Google" id="ProtNLM"/>
    </source>
</evidence>
<accession>F5IUS8</accession>
<dbReference type="EMBL" id="ADLV01000015">
    <property type="protein sequence ID" value="EGK02978.1"/>
    <property type="molecule type" value="Genomic_DNA"/>
</dbReference>
<dbReference type="AlphaFoldDB" id="F5IUS8"/>
<name>F5IUS8_9BACT</name>
<dbReference type="GO" id="GO:0042742">
    <property type="term" value="P:defense response to bacterium"/>
    <property type="evidence" value="ECO:0007669"/>
    <property type="project" value="InterPro"/>
</dbReference>
<dbReference type="InterPro" id="IPR010133">
    <property type="entry name" value="Bacteriocin_signal_seq"/>
</dbReference>
<keyword evidence="2" id="KW-1185">Reference proteome</keyword>
<organism evidence="1 2">
    <name type="scientific">Dysgonomonas gadei ATCC BAA-286</name>
    <dbReference type="NCBI Taxonomy" id="742766"/>
    <lineage>
        <taxon>Bacteria</taxon>
        <taxon>Pseudomonadati</taxon>
        <taxon>Bacteroidota</taxon>
        <taxon>Bacteroidia</taxon>
        <taxon>Bacteroidales</taxon>
        <taxon>Dysgonomonadaceae</taxon>
        <taxon>Dysgonomonas</taxon>
    </lineage>
</organism>
<dbReference type="Proteomes" id="UP000004913">
    <property type="component" value="Unassembled WGS sequence"/>
</dbReference>
<gene>
    <name evidence="1" type="ORF">HMPREF9455_01228</name>
</gene>
<comment type="caution">
    <text evidence="1">The sequence shown here is derived from an EMBL/GenBank/DDBJ whole genome shotgun (WGS) entry which is preliminary data.</text>
</comment>